<evidence type="ECO:0000256" key="1">
    <source>
        <dbReference type="SAM" id="MobiDB-lite"/>
    </source>
</evidence>
<evidence type="ECO:0000313" key="2">
    <source>
        <dbReference type="EMBL" id="MBW0484293.1"/>
    </source>
</evidence>
<reference evidence="2" key="1">
    <citation type="submission" date="2021-03" db="EMBL/GenBank/DDBJ databases">
        <title>Draft genome sequence of rust myrtle Austropuccinia psidii MF-1, a brazilian biotype.</title>
        <authorList>
            <person name="Quecine M.C."/>
            <person name="Pachon D.M.R."/>
            <person name="Bonatelli M.L."/>
            <person name="Correr F.H."/>
            <person name="Franceschini L.M."/>
            <person name="Leite T.F."/>
            <person name="Margarido G.R.A."/>
            <person name="Almeida C.A."/>
            <person name="Ferrarezi J.A."/>
            <person name="Labate C.A."/>
        </authorList>
    </citation>
    <scope>NUCLEOTIDE SEQUENCE</scope>
    <source>
        <strain evidence="2">MF-1</strain>
    </source>
</reference>
<comment type="caution">
    <text evidence="2">The sequence shown here is derived from an EMBL/GenBank/DDBJ whole genome shotgun (WGS) entry which is preliminary data.</text>
</comment>
<sequence>MHPCPPVMEGEAPSRKEGRRPRRSSLFSGVVGSFQGILGTALNVLGEDDAGEEENYVEEEESESTEAAPTPVGPSQGT</sequence>
<gene>
    <name evidence="2" type="ORF">O181_024008</name>
</gene>
<feature type="compositionally biased region" description="Acidic residues" evidence="1">
    <location>
        <begin position="46"/>
        <end position="64"/>
    </location>
</feature>
<protein>
    <submittedName>
        <fullName evidence="2">Uncharacterized protein</fullName>
    </submittedName>
</protein>
<organism evidence="2 3">
    <name type="scientific">Austropuccinia psidii MF-1</name>
    <dbReference type="NCBI Taxonomy" id="1389203"/>
    <lineage>
        <taxon>Eukaryota</taxon>
        <taxon>Fungi</taxon>
        <taxon>Dikarya</taxon>
        <taxon>Basidiomycota</taxon>
        <taxon>Pucciniomycotina</taxon>
        <taxon>Pucciniomycetes</taxon>
        <taxon>Pucciniales</taxon>
        <taxon>Sphaerophragmiaceae</taxon>
        <taxon>Austropuccinia</taxon>
    </lineage>
</organism>
<feature type="region of interest" description="Disordered" evidence="1">
    <location>
        <begin position="1"/>
        <end position="23"/>
    </location>
</feature>
<keyword evidence="3" id="KW-1185">Reference proteome</keyword>
<proteinExistence type="predicted"/>
<accession>A0A9Q3CI43</accession>
<dbReference type="Proteomes" id="UP000765509">
    <property type="component" value="Unassembled WGS sequence"/>
</dbReference>
<evidence type="ECO:0000313" key="3">
    <source>
        <dbReference type="Proteomes" id="UP000765509"/>
    </source>
</evidence>
<dbReference type="EMBL" id="AVOT02007619">
    <property type="protein sequence ID" value="MBW0484293.1"/>
    <property type="molecule type" value="Genomic_DNA"/>
</dbReference>
<feature type="region of interest" description="Disordered" evidence="1">
    <location>
        <begin position="45"/>
        <end position="78"/>
    </location>
</feature>
<name>A0A9Q3CI43_9BASI</name>
<dbReference type="AlphaFoldDB" id="A0A9Q3CI43"/>